<comment type="caution">
    <text evidence="2">The sequence shown here is derived from an EMBL/GenBank/DDBJ whole genome shotgun (WGS) entry which is preliminary data.</text>
</comment>
<dbReference type="AlphaFoldDB" id="A0A9P8WAW6"/>
<proteinExistence type="predicted"/>
<evidence type="ECO:0000313" key="3">
    <source>
        <dbReference type="Proteomes" id="UP000777438"/>
    </source>
</evidence>
<dbReference type="OrthoDB" id="5380416at2759"/>
<sequence>MPSLLNGSSRAPRFELPALNLNFGSITDGTNIPPPPDSPVQKVPTPPQTPPPTKDVKDPIKESNDESKNAPTNGNLAGTKRNADDAAVPLSPAASSRQGSIRRLFSRTTLNNSYVEGQMSNGSLSVANGARPSSQGGSSFMDERKSKRSSGWFRRIRTGDSTPKRSSTVYEAAPPTPTVVKKPSGPPPPMIPELTDLEKDEGSLGDDLFKNIK</sequence>
<gene>
    <name evidence="2" type="ORF">B0T10DRAFT_241415</name>
</gene>
<reference evidence="2 3" key="1">
    <citation type="journal article" date="2021" name="Nat. Commun.">
        <title>Genetic determinants of endophytism in the Arabidopsis root mycobiome.</title>
        <authorList>
            <person name="Mesny F."/>
            <person name="Miyauchi S."/>
            <person name="Thiergart T."/>
            <person name="Pickel B."/>
            <person name="Atanasova L."/>
            <person name="Karlsson M."/>
            <person name="Huettel B."/>
            <person name="Barry K.W."/>
            <person name="Haridas S."/>
            <person name="Chen C."/>
            <person name="Bauer D."/>
            <person name="Andreopoulos W."/>
            <person name="Pangilinan J."/>
            <person name="LaButti K."/>
            <person name="Riley R."/>
            <person name="Lipzen A."/>
            <person name="Clum A."/>
            <person name="Drula E."/>
            <person name="Henrissat B."/>
            <person name="Kohler A."/>
            <person name="Grigoriev I.V."/>
            <person name="Martin F.M."/>
            <person name="Hacquard S."/>
        </authorList>
    </citation>
    <scope>NUCLEOTIDE SEQUENCE [LARGE SCALE GENOMIC DNA]</scope>
    <source>
        <strain evidence="2 3">MPI-CAGE-CH-0241</strain>
    </source>
</reference>
<feature type="compositionally biased region" description="Polar residues" evidence="1">
    <location>
        <begin position="106"/>
        <end position="138"/>
    </location>
</feature>
<feature type="compositionally biased region" description="Basic and acidic residues" evidence="1">
    <location>
        <begin position="54"/>
        <end position="68"/>
    </location>
</feature>
<dbReference type="EMBL" id="JAGPYM010000005">
    <property type="protein sequence ID" value="KAH6894178.1"/>
    <property type="molecule type" value="Genomic_DNA"/>
</dbReference>
<protein>
    <submittedName>
        <fullName evidence="2">Uncharacterized protein</fullName>
    </submittedName>
</protein>
<feature type="compositionally biased region" description="Pro residues" evidence="1">
    <location>
        <begin position="32"/>
        <end position="53"/>
    </location>
</feature>
<accession>A0A9P8WAW6</accession>
<feature type="compositionally biased region" description="Polar residues" evidence="1">
    <location>
        <begin position="159"/>
        <end position="169"/>
    </location>
</feature>
<name>A0A9P8WAW6_9HYPO</name>
<feature type="region of interest" description="Disordered" evidence="1">
    <location>
        <begin position="23"/>
        <end position="213"/>
    </location>
</feature>
<evidence type="ECO:0000256" key="1">
    <source>
        <dbReference type="SAM" id="MobiDB-lite"/>
    </source>
</evidence>
<feature type="compositionally biased region" description="Basic and acidic residues" evidence="1">
    <location>
        <begin position="196"/>
        <end position="213"/>
    </location>
</feature>
<keyword evidence="3" id="KW-1185">Reference proteome</keyword>
<organism evidence="2 3">
    <name type="scientific">Thelonectria olida</name>
    <dbReference type="NCBI Taxonomy" id="1576542"/>
    <lineage>
        <taxon>Eukaryota</taxon>
        <taxon>Fungi</taxon>
        <taxon>Dikarya</taxon>
        <taxon>Ascomycota</taxon>
        <taxon>Pezizomycotina</taxon>
        <taxon>Sordariomycetes</taxon>
        <taxon>Hypocreomycetidae</taxon>
        <taxon>Hypocreales</taxon>
        <taxon>Nectriaceae</taxon>
        <taxon>Thelonectria</taxon>
    </lineage>
</organism>
<evidence type="ECO:0000313" key="2">
    <source>
        <dbReference type="EMBL" id="KAH6894178.1"/>
    </source>
</evidence>
<dbReference type="Proteomes" id="UP000777438">
    <property type="component" value="Unassembled WGS sequence"/>
</dbReference>